<gene>
    <name evidence="3" type="ORF">DFR38_102283</name>
</gene>
<dbReference type="GO" id="GO:0016491">
    <property type="term" value="F:oxidoreductase activity"/>
    <property type="evidence" value="ECO:0007669"/>
    <property type="project" value="UniProtKB-KW"/>
</dbReference>
<keyword evidence="4" id="KW-1185">Reference proteome</keyword>
<name>A0A318JYK3_9NEIS</name>
<dbReference type="PANTHER" id="PTHR43364">
    <property type="entry name" value="NADH-SPECIFIC METHYLGLYOXAL REDUCTASE-RELATED"/>
    <property type="match status" value="1"/>
</dbReference>
<feature type="domain" description="NADP-dependent oxidoreductase" evidence="2">
    <location>
        <begin position="15"/>
        <end position="311"/>
    </location>
</feature>
<dbReference type="AlphaFoldDB" id="A0A318JYK3"/>
<accession>A0A318JYK3</accession>
<dbReference type="Proteomes" id="UP000248395">
    <property type="component" value="Unassembled WGS sequence"/>
</dbReference>
<evidence type="ECO:0000259" key="2">
    <source>
        <dbReference type="Pfam" id="PF00248"/>
    </source>
</evidence>
<sequence length="331" mass="36932">MQYLNLGRSGLKVSRLCMGTMSFGSSQWRPWVLDEAESRPILLRALELGINFFDMADFYSLGVGEEVVGRTLLQHARREQLVLASKAFYAMGKGPNDGGLSRKHLLDAIDASLRRIGTEYLDLYIVHGFDPDTPIEETMAALHDIVKSGKARYIGASTMYAWQFAKMQHVAERNGWTRFISMQCQLNAAYREEEREMIPYCQDQGIAVTPFSPLARGLLSGAADSLRKQTDNFTQEFYGDEVSWQIGKAVERVAAARGVAAAQVAQAWVLQRPGVTSMLVGADAVSQLELAVAALDLRLSDAECFEIDRHYTPCDVINDHHNAQRIPRTPR</sequence>
<dbReference type="SUPFAM" id="SSF51430">
    <property type="entry name" value="NAD(P)-linked oxidoreductase"/>
    <property type="match status" value="1"/>
</dbReference>
<dbReference type="InterPro" id="IPR023210">
    <property type="entry name" value="NADP_OxRdtase_dom"/>
</dbReference>
<proteinExistence type="predicted"/>
<dbReference type="Pfam" id="PF00248">
    <property type="entry name" value="Aldo_ket_red"/>
    <property type="match status" value="1"/>
</dbReference>
<dbReference type="Gene3D" id="3.20.20.100">
    <property type="entry name" value="NADP-dependent oxidoreductase domain"/>
    <property type="match status" value="1"/>
</dbReference>
<dbReference type="RefSeq" id="WP_110312977.1">
    <property type="nucleotide sequence ID" value="NZ_QJKC01000002.1"/>
</dbReference>
<dbReference type="OrthoDB" id="5488419at2"/>
<protein>
    <submittedName>
        <fullName evidence="3">Aryl-alcohol dehydrogenase-like predicted oxidoreductase</fullName>
    </submittedName>
</protein>
<keyword evidence="1" id="KW-0560">Oxidoreductase</keyword>
<evidence type="ECO:0000313" key="4">
    <source>
        <dbReference type="Proteomes" id="UP000248395"/>
    </source>
</evidence>
<evidence type="ECO:0000313" key="3">
    <source>
        <dbReference type="EMBL" id="PXX50626.1"/>
    </source>
</evidence>
<evidence type="ECO:0000256" key="1">
    <source>
        <dbReference type="ARBA" id="ARBA00023002"/>
    </source>
</evidence>
<dbReference type="InterPro" id="IPR050523">
    <property type="entry name" value="AKR_Detox_Biosynth"/>
</dbReference>
<dbReference type="EMBL" id="QJKC01000002">
    <property type="protein sequence ID" value="PXX50626.1"/>
    <property type="molecule type" value="Genomic_DNA"/>
</dbReference>
<reference evidence="3 4" key="1">
    <citation type="submission" date="2018-05" db="EMBL/GenBank/DDBJ databases">
        <title>Genomic Encyclopedia of Type Strains, Phase IV (KMG-IV): sequencing the most valuable type-strain genomes for metagenomic binning, comparative biology and taxonomic classification.</title>
        <authorList>
            <person name="Goeker M."/>
        </authorList>
    </citation>
    <scope>NUCLEOTIDE SEQUENCE [LARGE SCALE GENOMIC DNA]</scope>
    <source>
        <strain evidence="3 4">DSM 25134</strain>
    </source>
</reference>
<dbReference type="FunFam" id="3.20.20.100:FF:000004">
    <property type="entry name" value="Oxidoreductase, aldo/keto reductase"/>
    <property type="match status" value="1"/>
</dbReference>
<dbReference type="PANTHER" id="PTHR43364:SF4">
    <property type="entry name" value="NAD(P)-LINKED OXIDOREDUCTASE SUPERFAMILY PROTEIN"/>
    <property type="match status" value="1"/>
</dbReference>
<comment type="caution">
    <text evidence="3">The sequence shown here is derived from an EMBL/GenBank/DDBJ whole genome shotgun (WGS) entry which is preliminary data.</text>
</comment>
<dbReference type="InterPro" id="IPR036812">
    <property type="entry name" value="NAD(P)_OxRdtase_dom_sf"/>
</dbReference>
<organism evidence="3 4">
    <name type="scientific">Aquitalea magnusonii</name>
    <dbReference type="NCBI Taxonomy" id="332411"/>
    <lineage>
        <taxon>Bacteria</taxon>
        <taxon>Pseudomonadati</taxon>
        <taxon>Pseudomonadota</taxon>
        <taxon>Betaproteobacteria</taxon>
        <taxon>Neisseriales</taxon>
        <taxon>Chromobacteriaceae</taxon>
        <taxon>Aquitalea</taxon>
    </lineage>
</organism>
<dbReference type="GO" id="GO:0005829">
    <property type="term" value="C:cytosol"/>
    <property type="evidence" value="ECO:0007669"/>
    <property type="project" value="UniProtKB-ARBA"/>
</dbReference>
<dbReference type="CDD" id="cd19079">
    <property type="entry name" value="AKR_EcYajO-like"/>
    <property type="match status" value="1"/>
</dbReference>